<feature type="region of interest" description="Disordered" evidence="1">
    <location>
        <begin position="142"/>
        <end position="178"/>
    </location>
</feature>
<dbReference type="EMBL" id="GECZ01023590">
    <property type="protein sequence ID" value="JAS46179.1"/>
    <property type="molecule type" value="Transcribed_RNA"/>
</dbReference>
<evidence type="ECO:0000313" key="2">
    <source>
        <dbReference type="EMBL" id="JAS46179.1"/>
    </source>
</evidence>
<gene>
    <name evidence="2" type="ORF">g.5933</name>
</gene>
<feature type="compositionally biased region" description="Polar residues" evidence="1">
    <location>
        <begin position="159"/>
        <end position="169"/>
    </location>
</feature>
<reference evidence="2" key="1">
    <citation type="submission" date="2015-11" db="EMBL/GenBank/DDBJ databases">
        <title>De novo transcriptome assembly of four potential Pierce s Disease insect vectors from Arizona vineyards.</title>
        <authorList>
            <person name="Tassone E.E."/>
        </authorList>
    </citation>
    <scope>NUCLEOTIDE SEQUENCE</scope>
</reference>
<evidence type="ECO:0000256" key="1">
    <source>
        <dbReference type="SAM" id="MobiDB-lite"/>
    </source>
</evidence>
<name>A0A1B6F7E1_9HEMI</name>
<dbReference type="AlphaFoldDB" id="A0A1B6F7E1"/>
<proteinExistence type="predicted"/>
<organism evidence="2">
    <name type="scientific">Cuerna arida</name>
    <dbReference type="NCBI Taxonomy" id="1464854"/>
    <lineage>
        <taxon>Eukaryota</taxon>
        <taxon>Metazoa</taxon>
        <taxon>Ecdysozoa</taxon>
        <taxon>Arthropoda</taxon>
        <taxon>Hexapoda</taxon>
        <taxon>Insecta</taxon>
        <taxon>Pterygota</taxon>
        <taxon>Neoptera</taxon>
        <taxon>Paraneoptera</taxon>
        <taxon>Hemiptera</taxon>
        <taxon>Auchenorrhyncha</taxon>
        <taxon>Membracoidea</taxon>
        <taxon>Cicadellidae</taxon>
        <taxon>Cicadellinae</taxon>
        <taxon>Proconiini</taxon>
        <taxon>Cuerna</taxon>
    </lineage>
</organism>
<accession>A0A1B6F7E1</accession>
<feature type="non-terminal residue" evidence="2">
    <location>
        <position position="281"/>
    </location>
</feature>
<protein>
    <submittedName>
        <fullName evidence="2">Uncharacterized protein</fullName>
    </submittedName>
</protein>
<sequence length="281" mass="32298">LDKNNCDVEEIEINPFVDSEFDIRQFPIVFSHVEQLLSPLLLSADANIFHSSLVKSEQKHKAYSHIIRNAYTEKSNKDNSCESLCDGSIIDGSMSQVVEEPVPKIIKILSKEKYFAGKSSLHLSNKNVDKYTKSVRQMAVERHYTDSHKKTAKKRLSFEDQTSNGVTNNRKVDSKNETNDKEIILSGVEKLDGVPPESLKIEKKYHSDFSKLRETDQFTTETKSKKSLCKVQNDLLLWKNQEETFQTDNDVIIEEFGEDSSCEKNYFRDSVNSTKLELMRK</sequence>
<feature type="non-terminal residue" evidence="2">
    <location>
        <position position="1"/>
    </location>
</feature>